<dbReference type="InterPro" id="IPR000524">
    <property type="entry name" value="Tscrpt_reg_HTH_GntR"/>
</dbReference>
<dbReference type="Proteomes" id="UP000664096">
    <property type="component" value="Unassembled WGS sequence"/>
</dbReference>
<dbReference type="SUPFAM" id="SSF46785">
    <property type="entry name" value="Winged helix' DNA-binding domain"/>
    <property type="match status" value="1"/>
</dbReference>
<protein>
    <submittedName>
        <fullName evidence="5">GntR family transcriptional regulator</fullName>
    </submittedName>
</protein>
<dbReference type="Gene3D" id="1.20.120.530">
    <property type="entry name" value="GntR ligand-binding domain-like"/>
    <property type="match status" value="1"/>
</dbReference>
<proteinExistence type="predicted"/>
<evidence type="ECO:0000313" key="6">
    <source>
        <dbReference type="Proteomes" id="UP000664096"/>
    </source>
</evidence>
<keyword evidence="2" id="KW-0238">DNA-binding</keyword>
<dbReference type="AlphaFoldDB" id="A0A939EAW1"/>
<dbReference type="PANTHER" id="PTHR43537:SF24">
    <property type="entry name" value="GLUCONATE OPERON TRANSCRIPTIONAL REPRESSOR"/>
    <property type="match status" value="1"/>
</dbReference>
<keyword evidence="1" id="KW-0805">Transcription regulation</keyword>
<dbReference type="RefSeq" id="WP_207139113.1">
    <property type="nucleotide sequence ID" value="NZ_JAEKJZ010000001.1"/>
</dbReference>
<name>A0A939EAW1_9HYPH</name>
<evidence type="ECO:0000313" key="5">
    <source>
        <dbReference type="EMBL" id="MBN9669558.1"/>
    </source>
</evidence>
<feature type="domain" description="HTH gntR-type" evidence="4">
    <location>
        <begin position="22"/>
        <end position="89"/>
    </location>
</feature>
<evidence type="ECO:0000256" key="3">
    <source>
        <dbReference type="ARBA" id="ARBA00023163"/>
    </source>
</evidence>
<organism evidence="5 6">
    <name type="scientific">Roseibium aggregatum</name>
    <dbReference type="NCBI Taxonomy" id="187304"/>
    <lineage>
        <taxon>Bacteria</taxon>
        <taxon>Pseudomonadati</taxon>
        <taxon>Pseudomonadota</taxon>
        <taxon>Alphaproteobacteria</taxon>
        <taxon>Hyphomicrobiales</taxon>
        <taxon>Stappiaceae</taxon>
        <taxon>Roseibium</taxon>
    </lineage>
</organism>
<evidence type="ECO:0000256" key="1">
    <source>
        <dbReference type="ARBA" id="ARBA00023015"/>
    </source>
</evidence>
<dbReference type="Pfam" id="PF00392">
    <property type="entry name" value="GntR"/>
    <property type="match status" value="1"/>
</dbReference>
<dbReference type="SMART" id="SM00895">
    <property type="entry name" value="FCD"/>
    <property type="match status" value="1"/>
</dbReference>
<accession>A0A939EAW1</accession>
<dbReference type="CDD" id="cd07377">
    <property type="entry name" value="WHTH_GntR"/>
    <property type="match status" value="1"/>
</dbReference>
<dbReference type="InterPro" id="IPR036390">
    <property type="entry name" value="WH_DNA-bd_sf"/>
</dbReference>
<sequence>MKLQLAAENSGQKAYCRDGKRGRKSDSVYQDLKRKIVTGELTSNCPITEQALAQEYGCSQSTIREALMQLQLNGLVVRRGYQGTFVTDPSVLEAKLLLKLRIDIETAGIPGAVRSMTRDCLEELRDLDRQMDDCQARQDFFGCSELDREFHLKLFRSSGLSVLEPILVKTSLVLHRIMIPKAQLDSIWNLPGVPPHSSILDALQQRDVQAAAETLKNHILMIAAQSAPDIYGDVAGEHHGNFQTGPARILDSGSFRSQ</sequence>
<evidence type="ECO:0000256" key="2">
    <source>
        <dbReference type="ARBA" id="ARBA00023125"/>
    </source>
</evidence>
<keyword evidence="3" id="KW-0804">Transcription</keyword>
<comment type="caution">
    <text evidence="5">The sequence shown here is derived from an EMBL/GenBank/DDBJ whole genome shotgun (WGS) entry which is preliminary data.</text>
</comment>
<dbReference type="Pfam" id="PF07729">
    <property type="entry name" value="FCD"/>
    <property type="match status" value="1"/>
</dbReference>
<dbReference type="InterPro" id="IPR036388">
    <property type="entry name" value="WH-like_DNA-bd_sf"/>
</dbReference>
<dbReference type="GO" id="GO:0003700">
    <property type="term" value="F:DNA-binding transcription factor activity"/>
    <property type="evidence" value="ECO:0007669"/>
    <property type="project" value="InterPro"/>
</dbReference>
<dbReference type="PROSITE" id="PS50949">
    <property type="entry name" value="HTH_GNTR"/>
    <property type="match status" value="1"/>
</dbReference>
<reference evidence="5" key="1">
    <citation type="submission" date="2020-12" db="EMBL/GenBank/DDBJ databases">
        <title>Oil enriched cultivation method for isolating marine PHA-producing bacteria.</title>
        <authorList>
            <person name="Zheng W."/>
            <person name="Yu S."/>
            <person name="Huang Y."/>
        </authorList>
    </citation>
    <scope>NUCLEOTIDE SEQUENCE</scope>
    <source>
        <strain evidence="5">SY-2-12</strain>
    </source>
</reference>
<dbReference type="GO" id="GO:0003677">
    <property type="term" value="F:DNA binding"/>
    <property type="evidence" value="ECO:0007669"/>
    <property type="project" value="UniProtKB-KW"/>
</dbReference>
<dbReference type="Gene3D" id="1.10.10.10">
    <property type="entry name" value="Winged helix-like DNA-binding domain superfamily/Winged helix DNA-binding domain"/>
    <property type="match status" value="1"/>
</dbReference>
<dbReference type="InterPro" id="IPR011711">
    <property type="entry name" value="GntR_C"/>
</dbReference>
<gene>
    <name evidence="5" type="ORF">JF539_04355</name>
</gene>
<dbReference type="EMBL" id="JAEKJZ010000001">
    <property type="protein sequence ID" value="MBN9669558.1"/>
    <property type="molecule type" value="Genomic_DNA"/>
</dbReference>
<evidence type="ECO:0000259" key="4">
    <source>
        <dbReference type="PROSITE" id="PS50949"/>
    </source>
</evidence>
<dbReference type="SMART" id="SM00345">
    <property type="entry name" value="HTH_GNTR"/>
    <property type="match status" value="1"/>
</dbReference>
<dbReference type="PANTHER" id="PTHR43537">
    <property type="entry name" value="TRANSCRIPTIONAL REGULATOR, GNTR FAMILY"/>
    <property type="match status" value="1"/>
</dbReference>
<dbReference type="InterPro" id="IPR008920">
    <property type="entry name" value="TF_FadR/GntR_C"/>
</dbReference>
<dbReference type="SUPFAM" id="SSF48008">
    <property type="entry name" value="GntR ligand-binding domain-like"/>
    <property type="match status" value="1"/>
</dbReference>